<keyword evidence="3" id="KW-1185">Reference proteome</keyword>
<dbReference type="InterPro" id="IPR051604">
    <property type="entry name" value="Ergot_Alk_Oxidoreductase"/>
</dbReference>
<dbReference type="PANTHER" id="PTHR43162">
    <property type="match status" value="1"/>
</dbReference>
<dbReference type="EMBL" id="FOVH01000004">
    <property type="protein sequence ID" value="SFO17864.1"/>
    <property type="molecule type" value="Genomic_DNA"/>
</dbReference>
<name>A0A1I5F288_9ACTN</name>
<dbReference type="InterPro" id="IPR016040">
    <property type="entry name" value="NAD(P)-bd_dom"/>
</dbReference>
<dbReference type="InterPro" id="IPR036291">
    <property type="entry name" value="NAD(P)-bd_dom_sf"/>
</dbReference>
<evidence type="ECO:0000259" key="1">
    <source>
        <dbReference type="Pfam" id="PF13460"/>
    </source>
</evidence>
<dbReference type="STRING" id="1993.SAMN04489713_104395"/>
<dbReference type="eggNOG" id="COG0702">
    <property type="taxonomic scope" value="Bacteria"/>
</dbReference>
<dbReference type="AlphaFoldDB" id="A0A1I5F288"/>
<dbReference type="GO" id="GO:0004190">
    <property type="term" value="F:aspartic-type endopeptidase activity"/>
    <property type="evidence" value="ECO:0007669"/>
    <property type="project" value="InterPro"/>
</dbReference>
<dbReference type="Pfam" id="PF13460">
    <property type="entry name" value="NAD_binding_10"/>
    <property type="match status" value="1"/>
</dbReference>
<dbReference type="PROSITE" id="PS00141">
    <property type="entry name" value="ASP_PROTEASE"/>
    <property type="match status" value="1"/>
</dbReference>
<dbReference type="OrthoDB" id="4457504at2"/>
<evidence type="ECO:0000313" key="2">
    <source>
        <dbReference type="EMBL" id="SFO17864.1"/>
    </source>
</evidence>
<dbReference type="InParanoid" id="A0A1I5F288"/>
<dbReference type="Gene3D" id="3.90.25.10">
    <property type="entry name" value="UDP-galactose 4-epimerase, domain 1"/>
    <property type="match status" value="1"/>
</dbReference>
<protein>
    <submittedName>
        <fullName evidence="2">Uncharacterized conserved protein YbjT, contains NAD(P)-binding and DUF2867 domains</fullName>
    </submittedName>
</protein>
<dbReference type="Gene3D" id="3.40.50.720">
    <property type="entry name" value="NAD(P)-binding Rossmann-like Domain"/>
    <property type="match status" value="1"/>
</dbReference>
<dbReference type="RefSeq" id="WP_021594234.1">
    <property type="nucleotide sequence ID" value="NZ_FOVH01000004.1"/>
</dbReference>
<sequence length="275" mass="28996">MTDHMTLVTGGTGKTGRRVVQRLTARDRPVRVGSRSGGVPFDWADQDTWEPALEGVTAAYLSYFPDLAAPGAPEAIGSFAEAALRSGTRRLVLLSGRGEEEAQASEKVLADSGADWTVLRCSWFAQNFSEGYLVDALAAGDLSLPAGDVGEPFVDVDDIADAAAAVLTEDGHLGQIYELTGPRLLTFAEAVAAIAGATGRSLGYHRIPADDFAAGLASDGVPDDLVGLLTYLFTTVLDGRNAYVCDGVQRVLGRPARDFSDYVRDAAATGVWNAR</sequence>
<feature type="domain" description="NAD(P)-binding" evidence="1">
    <location>
        <begin position="10"/>
        <end position="169"/>
    </location>
</feature>
<gene>
    <name evidence="2" type="ORF">SAMN04489713_104395</name>
</gene>
<dbReference type="PANTHER" id="PTHR43162:SF1">
    <property type="entry name" value="PRESTALK A DIFFERENTIATION PROTEIN A"/>
    <property type="match status" value="1"/>
</dbReference>
<dbReference type="Proteomes" id="UP000183413">
    <property type="component" value="Unassembled WGS sequence"/>
</dbReference>
<reference evidence="2 3" key="1">
    <citation type="submission" date="2016-10" db="EMBL/GenBank/DDBJ databases">
        <authorList>
            <person name="de Groot N.N."/>
        </authorList>
    </citation>
    <scope>NUCLEOTIDE SEQUENCE [LARGE SCALE GENOMIC DNA]</scope>
    <source>
        <strain evidence="2 3">DSM 43067</strain>
    </source>
</reference>
<dbReference type="GO" id="GO:0006508">
    <property type="term" value="P:proteolysis"/>
    <property type="evidence" value="ECO:0007669"/>
    <property type="project" value="InterPro"/>
</dbReference>
<organism evidence="2 3">
    <name type="scientific">Actinomadura madurae</name>
    <dbReference type="NCBI Taxonomy" id="1993"/>
    <lineage>
        <taxon>Bacteria</taxon>
        <taxon>Bacillati</taxon>
        <taxon>Actinomycetota</taxon>
        <taxon>Actinomycetes</taxon>
        <taxon>Streptosporangiales</taxon>
        <taxon>Thermomonosporaceae</taxon>
        <taxon>Actinomadura</taxon>
    </lineage>
</organism>
<evidence type="ECO:0000313" key="3">
    <source>
        <dbReference type="Proteomes" id="UP000183413"/>
    </source>
</evidence>
<dbReference type="InterPro" id="IPR001969">
    <property type="entry name" value="Aspartic_peptidase_AS"/>
</dbReference>
<proteinExistence type="predicted"/>
<accession>A0A1I5F288</accession>
<dbReference type="SUPFAM" id="SSF51735">
    <property type="entry name" value="NAD(P)-binding Rossmann-fold domains"/>
    <property type="match status" value="1"/>
</dbReference>